<proteinExistence type="predicted"/>
<accession>A0A0B6YDW4</accession>
<feature type="compositionally biased region" description="Acidic residues" evidence="1">
    <location>
        <begin position="24"/>
        <end position="43"/>
    </location>
</feature>
<evidence type="ECO:0000256" key="1">
    <source>
        <dbReference type="SAM" id="MobiDB-lite"/>
    </source>
</evidence>
<dbReference type="AlphaFoldDB" id="A0A0B6YDW4"/>
<protein>
    <submittedName>
        <fullName evidence="2">Uncharacterized protein</fullName>
    </submittedName>
</protein>
<reference evidence="2" key="1">
    <citation type="submission" date="2014-12" db="EMBL/GenBank/DDBJ databases">
        <title>Insight into the proteome of Arion vulgaris.</title>
        <authorList>
            <person name="Aradska J."/>
            <person name="Bulat T."/>
            <person name="Smidak R."/>
            <person name="Sarate P."/>
            <person name="Gangsoo J."/>
            <person name="Sialana F."/>
            <person name="Bilban M."/>
            <person name="Lubec G."/>
        </authorList>
    </citation>
    <scope>NUCLEOTIDE SEQUENCE</scope>
    <source>
        <tissue evidence="2">Skin</tissue>
    </source>
</reference>
<organism evidence="2">
    <name type="scientific">Arion vulgaris</name>
    <dbReference type="NCBI Taxonomy" id="1028688"/>
    <lineage>
        <taxon>Eukaryota</taxon>
        <taxon>Metazoa</taxon>
        <taxon>Spiralia</taxon>
        <taxon>Lophotrochozoa</taxon>
        <taxon>Mollusca</taxon>
        <taxon>Gastropoda</taxon>
        <taxon>Heterobranchia</taxon>
        <taxon>Euthyneura</taxon>
        <taxon>Panpulmonata</taxon>
        <taxon>Eupulmonata</taxon>
        <taxon>Stylommatophora</taxon>
        <taxon>Helicina</taxon>
        <taxon>Arionoidea</taxon>
        <taxon>Arionidae</taxon>
        <taxon>Arion</taxon>
    </lineage>
</organism>
<gene>
    <name evidence="2" type="primary">ORF21071</name>
</gene>
<feature type="region of interest" description="Disordered" evidence="1">
    <location>
        <begin position="18"/>
        <end position="44"/>
    </location>
</feature>
<name>A0A0B6YDW4_9EUPU</name>
<dbReference type="EMBL" id="HACG01006855">
    <property type="protein sequence ID" value="CEK53720.1"/>
    <property type="molecule type" value="Transcribed_RNA"/>
</dbReference>
<sequence>NEPVEVVKSFFITDGNLDDVKQDEADDTYQETDDNILAQDDDSSERILEDIQLADNESDDDAVDDH</sequence>
<feature type="non-terminal residue" evidence="2">
    <location>
        <position position="1"/>
    </location>
</feature>
<evidence type="ECO:0000313" key="2">
    <source>
        <dbReference type="EMBL" id="CEK53720.1"/>
    </source>
</evidence>